<dbReference type="Proteomes" id="UP000607653">
    <property type="component" value="Unassembled WGS sequence"/>
</dbReference>
<evidence type="ECO:0000256" key="1">
    <source>
        <dbReference type="SAM" id="MobiDB-lite"/>
    </source>
</evidence>
<dbReference type="EMBL" id="DUZY01000002">
    <property type="protein sequence ID" value="DAD26285.1"/>
    <property type="molecule type" value="Genomic_DNA"/>
</dbReference>
<sequence>MKKEGEGGKERQRERDLGGKSVRRRQI</sequence>
<evidence type="ECO:0000313" key="2">
    <source>
        <dbReference type="EMBL" id="DAD26285.1"/>
    </source>
</evidence>
<dbReference type="AlphaFoldDB" id="A0A822Y5G8"/>
<comment type="caution">
    <text evidence="2">The sequence shown here is derived from an EMBL/GenBank/DDBJ whole genome shotgun (WGS) entry which is preliminary data.</text>
</comment>
<keyword evidence="3" id="KW-1185">Reference proteome</keyword>
<gene>
    <name evidence="2" type="ORF">HUJ06_027753</name>
</gene>
<evidence type="ECO:0000313" key="3">
    <source>
        <dbReference type="Proteomes" id="UP000607653"/>
    </source>
</evidence>
<protein>
    <submittedName>
        <fullName evidence="2">Uncharacterized protein</fullName>
    </submittedName>
</protein>
<proteinExistence type="predicted"/>
<name>A0A822Y5G8_NELNU</name>
<feature type="compositionally biased region" description="Basic and acidic residues" evidence="1">
    <location>
        <begin position="1"/>
        <end position="18"/>
    </location>
</feature>
<organism evidence="2 3">
    <name type="scientific">Nelumbo nucifera</name>
    <name type="common">Sacred lotus</name>
    <dbReference type="NCBI Taxonomy" id="4432"/>
    <lineage>
        <taxon>Eukaryota</taxon>
        <taxon>Viridiplantae</taxon>
        <taxon>Streptophyta</taxon>
        <taxon>Embryophyta</taxon>
        <taxon>Tracheophyta</taxon>
        <taxon>Spermatophyta</taxon>
        <taxon>Magnoliopsida</taxon>
        <taxon>Proteales</taxon>
        <taxon>Nelumbonaceae</taxon>
        <taxon>Nelumbo</taxon>
    </lineage>
</organism>
<reference evidence="2 3" key="1">
    <citation type="journal article" date="2020" name="Mol. Biol. Evol.">
        <title>Distinct Expression and Methylation Patterns for Genes with Different Fates following a Single Whole-Genome Duplication in Flowering Plants.</title>
        <authorList>
            <person name="Shi T."/>
            <person name="Rahmani R.S."/>
            <person name="Gugger P.F."/>
            <person name="Wang M."/>
            <person name="Li H."/>
            <person name="Zhang Y."/>
            <person name="Li Z."/>
            <person name="Wang Q."/>
            <person name="Van de Peer Y."/>
            <person name="Marchal K."/>
            <person name="Chen J."/>
        </authorList>
    </citation>
    <scope>NUCLEOTIDE SEQUENCE [LARGE SCALE GENOMIC DNA]</scope>
    <source>
        <tissue evidence="2">Leaf</tissue>
    </source>
</reference>
<accession>A0A822Y5G8</accession>
<feature type="region of interest" description="Disordered" evidence="1">
    <location>
        <begin position="1"/>
        <end position="27"/>
    </location>
</feature>